<dbReference type="Proteomes" id="UP000317909">
    <property type="component" value="Chromosome"/>
</dbReference>
<protein>
    <recommendedName>
        <fullName evidence="1">YdhG-like domain-containing protein</fullName>
    </recommendedName>
</protein>
<dbReference type="KEGG" id="llh:I41_15000"/>
<proteinExistence type="predicted"/>
<dbReference type="RefSeq" id="WP_145431911.1">
    <property type="nucleotide sequence ID" value="NZ_CP036339.1"/>
</dbReference>
<dbReference type="Pfam" id="PF08818">
    <property type="entry name" value="DUF1801"/>
    <property type="match status" value="1"/>
</dbReference>
<dbReference type="AlphaFoldDB" id="A0A517TVE2"/>
<reference evidence="2 3" key="1">
    <citation type="submission" date="2019-02" db="EMBL/GenBank/DDBJ databases">
        <title>Deep-cultivation of Planctomycetes and their phenomic and genomic characterization uncovers novel biology.</title>
        <authorList>
            <person name="Wiegand S."/>
            <person name="Jogler M."/>
            <person name="Boedeker C."/>
            <person name="Pinto D."/>
            <person name="Vollmers J."/>
            <person name="Rivas-Marin E."/>
            <person name="Kohn T."/>
            <person name="Peeters S.H."/>
            <person name="Heuer A."/>
            <person name="Rast P."/>
            <person name="Oberbeckmann S."/>
            <person name="Bunk B."/>
            <person name="Jeske O."/>
            <person name="Meyerdierks A."/>
            <person name="Storesund J.E."/>
            <person name="Kallscheuer N."/>
            <person name="Luecker S."/>
            <person name="Lage O.M."/>
            <person name="Pohl T."/>
            <person name="Merkel B.J."/>
            <person name="Hornburger P."/>
            <person name="Mueller R.-W."/>
            <person name="Bruemmer F."/>
            <person name="Labrenz M."/>
            <person name="Spormann A.M."/>
            <person name="Op den Camp H."/>
            <person name="Overmann J."/>
            <person name="Amann R."/>
            <person name="Jetten M.S.M."/>
            <person name="Mascher T."/>
            <person name="Medema M.H."/>
            <person name="Devos D.P."/>
            <person name="Kaster A.-K."/>
            <person name="Ovreas L."/>
            <person name="Rohde M."/>
            <person name="Galperin M.Y."/>
            <person name="Jogler C."/>
        </authorList>
    </citation>
    <scope>NUCLEOTIDE SEQUENCE [LARGE SCALE GENOMIC DNA]</scope>
    <source>
        <strain evidence="2 3">I41</strain>
    </source>
</reference>
<evidence type="ECO:0000313" key="3">
    <source>
        <dbReference type="Proteomes" id="UP000317909"/>
    </source>
</evidence>
<dbReference type="OrthoDB" id="9811812at2"/>
<evidence type="ECO:0000259" key="1">
    <source>
        <dbReference type="Pfam" id="PF08818"/>
    </source>
</evidence>
<dbReference type="InterPro" id="IPR014922">
    <property type="entry name" value="YdhG-like"/>
</dbReference>
<dbReference type="SUPFAM" id="SSF159888">
    <property type="entry name" value="YdhG-like"/>
    <property type="match status" value="1"/>
</dbReference>
<organism evidence="2 3">
    <name type="scientific">Lacipirellula limnantheis</name>
    <dbReference type="NCBI Taxonomy" id="2528024"/>
    <lineage>
        <taxon>Bacteria</taxon>
        <taxon>Pseudomonadati</taxon>
        <taxon>Planctomycetota</taxon>
        <taxon>Planctomycetia</taxon>
        <taxon>Pirellulales</taxon>
        <taxon>Lacipirellulaceae</taxon>
        <taxon>Lacipirellula</taxon>
    </lineage>
</organism>
<evidence type="ECO:0000313" key="2">
    <source>
        <dbReference type="EMBL" id="QDT72328.1"/>
    </source>
</evidence>
<feature type="domain" description="YdhG-like" evidence="1">
    <location>
        <begin position="27"/>
        <end position="126"/>
    </location>
</feature>
<sequence length="138" mass="15031">MRKKVNSGSNQPGTAASQVKLSDWRVDLLARIRELIQQAVPAAVEEVKWRKPSNPAGVPVWSHDGMLCTGEIYKDKVKVTFAQGASLPDPAGLFNASLDGNARRAIDFHEGDKIRATSFKALIRAAAALNGAKQPRRR</sequence>
<accession>A0A517TVE2</accession>
<dbReference type="EMBL" id="CP036339">
    <property type="protein sequence ID" value="QDT72328.1"/>
    <property type="molecule type" value="Genomic_DNA"/>
</dbReference>
<name>A0A517TVE2_9BACT</name>
<keyword evidence="3" id="KW-1185">Reference proteome</keyword>
<gene>
    <name evidence="2" type="ORF">I41_15000</name>
</gene>
<dbReference type="Gene3D" id="3.90.1150.200">
    <property type="match status" value="1"/>
</dbReference>